<keyword evidence="2" id="KW-0560">Oxidoreductase</keyword>
<name>A0ABR2UG66_9PEZI</name>
<dbReference type="Proteomes" id="UP001408356">
    <property type="component" value="Unassembled WGS sequence"/>
</dbReference>
<proteinExistence type="inferred from homology"/>
<dbReference type="SUPFAM" id="SSF51735">
    <property type="entry name" value="NAD(P)-binding Rossmann-fold domains"/>
    <property type="match status" value="1"/>
</dbReference>
<evidence type="ECO:0000256" key="2">
    <source>
        <dbReference type="ARBA" id="ARBA00023002"/>
    </source>
</evidence>
<protein>
    <submittedName>
        <fullName evidence="3">Oxidoreductase</fullName>
    </submittedName>
</protein>
<dbReference type="InterPro" id="IPR002347">
    <property type="entry name" value="SDR_fam"/>
</dbReference>
<dbReference type="PRINTS" id="PR00081">
    <property type="entry name" value="GDHRDH"/>
</dbReference>
<gene>
    <name evidence="3" type="ORF">SUNI508_02550</name>
</gene>
<dbReference type="PANTHER" id="PTHR24320">
    <property type="entry name" value="RETINOL DEHYDROGENASE"/>
    <property type="match status" value="1"/>
</dbReference>
<organism evidence="3 4">
    <name type="scientific">Seiridium unicorne</name>
    <dbReference type="NCBI Taxonomy" id="138068"/>
    <lineage>
        <taxon>Eukaryota</taxon>
        <taxon>Fungi</taxon>
        <taxon>Dikarya</taxon>
        <taxon>Ascomycota</taxon>
        <taxon>Pezizomycotina</taxon>
        <taxon>Sordariomycetes</taxon>
        <taxon>Xylariomycetidae</taxon>
        <taxon>Amphisphaeriales</taxon>
        <taxon>Sporocadaceae</taxon>
        <taxon>Seiridium</taxon>
    </lineage>
</organism>
<accession>A0ABR2UG66</accession>
<sequence>MLLPGMSGFVDFNPDKDIPSLEGKVVFVTGGTAGLGKSSVLASAKHQPSHVYFSGRNAKAADSVIDEIKKLSPGVGATFVKLDMNSLATVKGSCSQFTHDRLDILMCNAGIMDQPAAVSTDGYETHFATNHLAHAMLIQQLLPIMLKTAELPGSDVRIVSNTSLAWQIHPKEGIAFETLRNDKPGFVGSYYSYGQSKIANIIYAREIARRYPQITSVSIHPGVVKTDMVNTLPLARKAIVYVSQFVQGISLLEPSQGCLSQLWAAAGAKKGELLNGAYYRPVGVLSNDTLNKTATDPKLAEELWTWTQDVLANY</sequence>
<evidence type="ECO:0000313" key="4">
    <source>
        <dbReference type="Proteomes" id="UP001408356"/>
    </source>
</evidence>
<evidence type="ECO:0000313" key="3">
    <source>
        <dbReference type="EMBL" id="KAK9413351.1"/>
    </source>
</evidence>
<dbReference type="Gene3D" id="3.40.50.720">
    <property type="entry name" value="NAD(P)-binding Rossmann-like Domain"/>
    <property type="match status" value="1"/>
</dbReference>
<dbReference type="EMBL" id="JARVKF010000440">
    <property type="protein sequence ID" value="KAK9413351.1"/>
    <property type="molecule type" value="Genomic_DNA"/>
</dbReference>
<dbReference type="PANTHER" id="PTHR24320:SF154">
    <property type="entry name" value="OXIDOREDUCTASE, SHORT-CHAIN DEHYDROGENASE_REDUCTASE FAMILY (AFU_ORTHOLOGUE AFUA_2G04560)"/>
    <property type="match status" value="1"/>
</dbReference>
<comment type="similarity">
    <text evidence="1">Belongs to the short-chain dehydrogenases/reductases (SDR) family.</text>
</comment>
<comment type="caution">
    <text evidence="3">The sequence shown here is derived from an EMBL/GenBank/DDBJ whole genome shotgun (WGS) entry which is preliminary data.</text>
</comment>
<keyword evidence="4" id="KW-1185">Reference proteome</keyword>
<evidence type="ECO:0000256" key="1">
    <source>
        <dbReference type="ARBA" id="ARBA00006484"/>
    </source>
</evidence>
<dbReference type="InterPro" id="IPR036291">
    <property type="entry name" value="NAD(P)-bd_dom_sf"/>
</dbReference>
<reference evidence="3 4" key="1">
    <citation type="journal article" date="2024" name="J. Plant Pathol.">
        <title>Sequence and assembly of the genome of Seiridium unicorne, isolate CBS 538.82, causal agent of cypress canker disease.</title>
        <authorList>
            <person name="Scali E."/>
            <person name="Rocca G.D."/>
            <person name="Danti R."/>
            <person name="Garbelotto M."/>
            <person name="Barberini S."/>
            <person name="Baroncelli R."/>
            <person name="Emiliani G."/>
        </authorList>
    </citation>
    <scope>NUCLEOTIDE SEQUENCE [LARGE SCALE GENOMIC DNA]</scope>
    <source>
        <strain evidence="3 4">BM-138-508</strain>
    </source>
</reference>
<dbReference type="Pfam" id="PF00106">
    <property type="entry name" value="adh_short"/>
    <property type="match status" value="1"/>
</dbReference>